<dbReference type="HOGENOM" id="CLU_194304_0_0_10"/>
<keyword evidence="3" id="KW-1185">Reference proteome</keyword>
<dbReference type="AlphaFoldDB" id="F3PYJ7"/>
<feature type="domain" description="N-acetylmuramidase" evidence="1">
    <location>
        <begin position="2"/>
        <end position="81"/>
    </location>
</feature>
<evidence type="ECO:0000259" key="1">
    <source>
        <dbReference type="Pfam" id="PF11860"/>
    </source>
</evidence>
<name>F3PYJ7_9BACE</name>
<evidence type="ECO:0000313" key="3">
    <source>
        <dbReference type="Proteomes" id="UP000003416"/>
    </source>
</evidence>
<dbReference type="Pfam" id="PF11860">
    <property type="entry name" value="Muramidase"/>
    <property type="match status" value="1"/>
</dbReference>
<evidence type="ECO:0000313" key="2">
    <source>
        <dbReference type="EMBL" id="EGF49957.1"/>
    </source>
</evidence>
<organism evidence="2 3">
    <name type="scientific">Bacteroides fluxus YIT 12057</name>
    <dbReference type="NCBI Taxonomy" id="763034"/>
    <lineage>
        <taxon>Bacteria</taxon>
        <taxon>Pseudomonadati</taxon>
        <taxon>Bacteroidota</taxon>
        <taxon>Bacteroidia</taxon>
        <taxon>Bacteroidales</taxon>
        <taxon>Bacteroidaceae</taxon>
        <taxon>Bacteroides</taxon>
    </lineage>
</organism>
<accession>F3PYJ7</accession>
<sequence>MFQFMGFNYAACGESSVESFVNAMCESEFKQLVLSARFIKQARMLPSLQAKDWAEFARRYNGPTYAQNNYDKQLEEAYQKYR</sequence>
<proteinExistence type="predicted"/>
<reference evidence="2 3" key="1">
    <citation type="submission" date="2011-02" db="EMBL/GenBank/DDBJ databases">
        <authorList>
            <person name="Weinstock G."/>
            <person name="Sodergren E."/>
            <person name="Clifton S."/>
            <person name="Fulton L."/>
            <person name="Fulton B."/>
            <person name="Courtney L."/>
            <person name="Fronick C."/>
            <person name="Harrison M."/>
            <person name="Strong C."/>
            <person name="Farmer C."/>
            <person name="Delahaunty K."/>
            <person name="Markovic C."/>
            <person name="Hall O."/>
            <person name="Minx P."/>
            <person name="Tomlinson C."/>
            <person name="Mitreva M."/>
            <person name="Hou S."/>
            <person name="Chen J."/>
            <person name="Wollam A."/>
            <person name="Pepin K.H."/>
            <person name="Johnson M."/>
            <person name="Bhonagiri V."/>
            <person name="Zhang X."/>
            <person name="Suruliraj S."/>
            <person name="Warren W."/>
            <person name="Chinwalla A."/>
            <person name="Mardis E.R."/>
            <person name="Wilson R.K."/>
        </authorList>
    </citation>
    <scope>NUCLEOTIDE SEQUENCE [LARGE SCALE GENOMIC DNA]</scope>
    <source>
        <strain evidence="2 3">YIT 12057</strain>
    </source>
</reference>
<dbReference type="STRING" id="763034.HMPREF9446_03845"/>
<gene>
    <name evidence="2" type="ORF">HMPREF9446_03845</name>
</gene>
<dbReference type="eggNOG" id="COG3409">
    <property type="taxonomic scope" value="Bacteria"/>
</dbReference>
<protein>
    <submittedName>
        <fullName evidence="2">Conserved domain protein</fullName>
    </submittedName>
</protein>
<dbReference type="EMBL" id="AFBN01000112">
    <property type="protein sequence ID" value="EGF49957.1"/>
    <property type="molecule type" value="Genomic_DNA"/>
</dbReference>
<dbReference type="InterPro" id="IPR024408">
    <property type="entry name" value="Muramidase"/>
</dbReference>
<comment type="caution">
    <text evidence="2">The sequence shown here is derived from an EMBL/GenBank/DDBJ whole genome shotgun (WGS) entry which is preliminary data.</text>
</comment>
<dbReference type="Proteomes" id="UP000003416">
    <property type="component" value="Unassembled WGS sequence"/>
</dbReference>